<protein>
    <submittedName>
        <fullName evidence="1">Uncharacterized protein</fullName>
    </submittedName>
</protein>
<dbReference type="EMBL" id="CM044705">
    <property type="protein sequence ID" value="KAI5663290.1"/>
    <property type="molecule type" value="Genomic_DNA"/>
</dbReference>
<proteinExistence type="predicted"/>
<accession>A0ACC0ASN2</accession>
<organism evidence="1 2">
    <name type="scientific">Catharanthus roseus</name>
    <name type="common">Madagascar periwinkle</name>
    <name type="synonym">Vinca rosea</name>
    <dbReference type="NCBI Taxonomy" id="4058"/>
    <lineage>
        <taxon>Eukaryota</taxon>
        <taxon>Viridiplantae</taxon>
        <taxon>Streptophyta</taxon>
        <taxon>Embryophyta</taxon>
        <taxon>Tracheophyta</taxon>
        <taxon>Spermatophyta</taxon>
        <taxon>Magnoliopsida</taxon>
        <taxon>eudicotyledons</taxon>
        <taxon>Gunneridae</taxon>
        <taxon>Pentapetalae</taxon>
        <taxon>asterids</taxon>
        <taxon>lamiids</taxon>
        <taxon>Gentianales</taxon>
        <taxon>Apocynaceae</taxon>
        <taxon>Rauvolfioideae</taxon>
        <taxon>Vinceae</taxon>
        <taxon>Catharanthinae</taxon>
        <taxon>Catharanthus</taxon>
    </lineage>
</organism>
<comment type="caution">
    <text evidence="1">The sequence shown here is derived from an EMBL/GenBank/DDBJ whole genome shotgun (WGS) entry which is preliminary data.</text>
</comment>
<gene>
    <name evidence="1" type="ORF">M9H77_22613</name>
</gene>
<sequence length="1034" mass="114593">MIKIQVHLWLMMIVLITLSDFNQAIGECLPEQKALLLQLRNNLTYDSSLSTKLVQWNDGTDCCRWRGVQCDDGGRVIGLDLAGDSISGTLLDSSSLFCLQFLQRLSLAQNSFDFSSRLPAGFGNLTELNHLNLSETGFGGQIPVEFSRISRLVTLDLSTSSTSLLKLENPNPKMIVQNLSKLRELHLDGVDIASQGNGWCQVLSSSLPDLQVLSLINCNISHPPDSSLAKLQSLSIIHLDSNLFFAPIPDFFGDFPNLTILSLSTSNLLGETPQKIFQVSTLKKIDLSNNRELGGSLPEFPHNGSLEDLDLSLTEFSGNLPASIGRLRMRTRLNLLGCNFSGTIPSSISNLSQLVHLGLSGNGFSGSLPSFTQSKNLTTILLAGNKMTGTIPSDWKDDKSLSGLLPPFLFVLPSLKNLNLANNQLSGQINEPEDASPSPLESLDLSGNRLEGPFPHFLFNIRSLFDLSLASNKLTGLLELVTFTKLENLTNLDLSYNNLSVGTSSSYSEFSLLPKLNSLMLASCKLKRFPFLKNQSRLNMLDLSDNQIRGEIPNWVWELHDGYLPFVNLSHNEFTGLQKPYRFTFHQYLDLHANQLRGQIPLPPRAAVFIDFSNNKFDSPLPADIGNYLSSAILFKIADSGIVDGIPLSLCNSTRLQVLDMSANNLTSSIPSCLIELSRILKVINLRENKLSGNIPDIFPQDCALETLDLSYNLVEGPIPKSLINCSKLKVLNLGNNRMNDSFPCWSKNLSDLRVLVLHSNSFHGDISCPGVKSSWLNLQIIHIASNNFQGVLPPDFFLDLTAMMVNYFNSRVNRVYYQDSITMNYKGNPSMVVKILSALTSIDVSSNNFRGQIPETVGDLRSLRLLNLSNNAFADQIPWSVGNLTHLEALDLSLNKLSGKIPEQLGSLTFLNFLNLSYNHLEGRIPGGNQMHTFGESSFAGNERICGFPLNQTCKNATAPVPPQPTFEDQKQEYSKKDVYVSAAIGFLFGFGVILWPLSISRRCRKCYNAIFDKLISRIFDRPKHIHFLSDDW</sequence>
<dbReference type="Proteomes" id="UP001060085">
    <property type="component" value="Linkage Group LG05"/>
</dbReference>
<evidence type="ECO:0000313" key="1">
    <source>
        <dbReference type="EMBL" id="KAI5663290.1"/>
    </source>
</evidence>
<keyword evidence="2" id="KW-1185">Reference proteome</keyword>
<evidence type="ECO:0000313" key="2">
    <source>
        <dbReference type="Proteomes" id="UP001060085"/>
    </source>
</evidence>
<name>A0ACC0ASN2_CATRO</name>
<reference evidence="2" key="1">
    <citation type="journal article" date="2023" name="Nat. Plants">
        <title>Single-cell RNA sequencing provides a high-resolution roadmap for understanding the multicellular compartmentation of specialized metabolism.</title>
        <authorList>
            <person name="Sun S."/>
            <person name="Shen X."/>
            <person name="Li Y."/>
            <person name="Li Y."/>
            <person name="Wang S."/>
            <person name="Li R."/>
            <person name="Zhang H."/>
            <person name="Shen G."/>
            <person name="Guo B."/>
            <person name="Wei J."/>
            <person name="Xu J."/>
            <person name="St-Pierre B."/>
            <person name="Chen S."/>
            <person name="Sun C."/>
        </authorList>
    </citation>
    <scope>NUCLEOTIDE SEQUENCE [LARGE SCALE GENOMIC DNA]</scope>
</reference>